<feature type="region of interest" description="Disordered" evidence="1">
    <location>
        <begin position="51"/>
        <end position="176"/>
    </location>
</feature>
<feature type="compositionally biased region" description="Polar residues" evidence="1">
    <location>
        <begin position="147"/>
        <end position="164"/>
    </location>
</feature>
<dbReference type="EMBL" id="JAADJG010000469">
    <property type="protein sequence ID" value="KAF4446276.1"/>
    <property type="molecule type" value="Genomic_DNA"/>
</dbReference>
<evidence type="ECO:0000256" key="1">
    <source>
        <dbReference type="SAM" id="MobiDB-lite"/>
    </source>
</evidence>
<evidence type="ECO:0000313" key="3">
    <source>
        <dbReference type="Proteomes" id="UP000605986"/>
    </source>
</evidence>
<feature type="compositionally biased region" description="Low complexity" evidence="1">
    <location>
        <begin position="77"/>
        <end position="88"/>
    </location>
</feature>
<keyword evidence="3" id="KW-1185">Reference proteome</keyword>
<feature type="compositionally biased region" description="Low complexity" evidence="1">
    <location>
        <begin position="102"/>
        <end position="117"/>
    </location>
</feature>
<name>A0A8H4KAC5_9HYPO</name>
<feature type="region of interest" description="Disordered" evidence="1">
    <location>
        <begin position="216"/>
        <end position="250"/>
    </location>
</feature>
<dbReference type="OrthoDB" id="4736382at2759"/>
<feature type="compositionally biased region" description="Polar residues" evidence="1">
    <location>
        <begin position="322"/>
        <end position="331"/>
    </location>
</feature>
<comment type="caution">
    <text evidence="2">The sequence shown here is derived from an EMBL/GenBank/DDBJ whole genome shotgun (WGS) entry which is preliminary data.</text>
</comment>
<protein>
    <submittedName>
        <fullName evidence="2">Uncharacterized protein</fullName>
    </submittedName>
</protein>
<evidence type="ECO:0000313" key="2">
    <source>
        <dbReference type="EMBL" id="KAF4446276.1"/>
    </source>
</evidence>
<organism evidence="2 3">
    <name type="scientific">Fusarium austroafricanum</name>
    <dbReference type="NCBI Taxonomy" id="2364996"/>
    <lineage>
        <taxon>Eukaryota</taxon>
        <taxon>Fungi</taxon>
        <taxon>Dikarya</taxon>
        <taxon>Ascomycota</taxon>
        <taxon>Pezizomycotina</taxon>
        <taxon>Sordariomycetes</taxon>
        <taxon>Hypocreomycetidae</taxon>
        <taxon>Hypocreales</taxon>
        <taxon>Nectriaceae</taxon>
        <taxon>Fusarium</taxon>
        <taxon>Fusarium concolor species complex</taxon>
    </lineage>
</organism>
<reference evidence="2" key="1">
    <citation type="submission" date="2020-01" db="EMBL/GenBank/DDBJ databases">
        <title>Identification and distribution of gene clusters putatively required for synthesis of sphingolipid metabolism inhibitors in phylogenetically diverse species of the filamentous fungus Fusarium.</title>
        <authorList>
            <person name="Kim H.-S."/>
            <person name="Busman M."/>
            <person name="Brown D.W."/>
            <person name="Divon H."/>
            <person name="Uhlig S."/>
            <person name="Proctor R.H."/>
        </authorList>
    </citation>
    <scope>NUCLEOTIDE SEQUENCE</scope>
    <source>
        <strain evidence="2">NRRL 53441</strain>
    </source>
</reference>
<feature type="compositionally biased region" description="Basic residues" evidence="1">
    <location>
        <begin position="67"/>
        <end position="76"/>
    </location>
</feature>
<feature type="compositionally biased region" description="Basic and acidic residues" evidence="1">
    <location>
        <begin position="332"/>
        <end position="341"/>
    </location>
</feature>
<accession>A0A8H4KAC5</accession>
<sequence length="394" mass="43118">MTGKPVYKPEEIRFALELMVQDLFNEEISSSFRERFNRELTDNQIRYLRNKYGKDPDYGSPLINRPASKKLKRRRAAFAAASSASPPSEDSPPPMKRTCRESSSAAAGPSQPQQTQSDHLPPHSPTKLEDQLSPTMSSVPPYRASALQPQVSNLRSPPGNSCNPTLGPPTQGGYATESLANPWQAQQRRASTTNFTPINTRVGQYGAISPEYGNPEAGTVAPYQSLHQPPNAQTSCGSSSFQQPTADSNTNLRELSATGRSSSFTGDMPTSNATQLSDFVYPQQLSSEGYNSGTKQEADMSGGDLSLLNWGQYIKPVRQATEETPFQSFPTRDTEDSEHKLQGVQEKSAASESTVDGEKYEQVAQVLSHASTAQQDWNANNDMGTIDPRLFDIK</sequence>
<dbReference type="Proteomes" id="UP000605986">
    <property type="component" value="Unassembled WGS sequence"/>
</dbReference>
<proteinExistence type="predicted"/>
<feature type="region of interest" description="Disordered" evidence="1">
    <location>
        <begin position="322"/>
        <end position="361"/>
    </location>
</feature>
<feature type="compositionally biased region" description="Polar residues" evidence="1">
    <location>
        <begin position="225"/>
        <end position="250"/>
    </location>
</feature>
<dbReference type="AlphaFoldDB" id="A0A8H4KAC5"/>
<gene>
    <name evidence="2" type="ORF">F53441_10078</name>
</gene>